<dbReference type="InterPro" id="IPR000868">
    <property type="entry name" value="Isochorismatase-like_dom"/>
</dbReference>
<dbReference type="PANTHER" id="PTHR43540:SF3">
    <property type="entry name" value="ENTEROBACTIN SYNTHASE COMPONENT B"/>
    <property type="match status" value="1"/>
</dbReference>
<sequence>MAIPFIRSYPMPAPDSFPVNKVAWKLDPSRTALLIHDMQRYFLRFYETDSGLLQTLIGNIATLKRWAAAHDVPVFYTAQPHDQPASDRALLNDMWGPGLTKADPAQQAVVPEIAPVEGDVVLTKWRYSAFQRSDLDTRMKALKRDQLIIVGVYAHIGCMITAVEAFMKDIQPFMVGDAVADFSEEEHRMALKYVATRCGVVTSCQEITDIQP</sequence>
<gene>
    <name evidence="4" type="ORF">HMPREF0551_0110</name>
</gene>
<dbReference type="GO" id="GO:0008908">
    <property type="term" value="F:isochorismatase activity"/>
    <property type="evidence" value="ECO:0007669"/>
    <property type="project" value="InterPro"/>
</dbReference>
<dbReference type="InterPro" id="IPR036380">
    <property type="entry name" value="Isochorismatase-like_sf"/>
</dbReference>
<evidence type="ECO:0000259" key="3">
    <source>
        <dbReference type="Pfam" id="PF00857"/>
    </source>
</evidence>
<keyword evidence="5" id="KW-1185">Reference proteome</keyword>
<dbReference type="InterPro" id="IPR016291">
    <property type="entry name" value="Isochorismatase"/>
</dbReference>
<comment type="caution">
    <text evidence="4">The sequence shown here is derived from an EMBL/GenBank/DDBJ whole genome shotgun (WGS) entry which is preliminary data.</text>
</comment>
<name>E7RUE4_9BURK</name>
<feature type="domain" description="Isochorismatase-like" evidence="3">
    <location>
        <begin position="31"/>
        <end position="205"/>
    </location>
</feature>
<evidence type="ECO:0000256" key="2">
    <source>
        <dbReference type="SAM" id="Phobius"/>
    </source>
</evidence>
<keyword evidence="2" id="KW-0472">Membrane</keyword>
<dbReference type="PANTHER" id="PTHR43540">
    <property type="entry name" value="PEROXYUREIDOACRYLATE/UREIDOACRYLATE AMIDOHYDROLASE-RELATED"/>
    <property type="match status" value="1"/>
</dbReference>
<keyword evidence="2" id="KW-1133">Transmembrane helix</keyword>
<dbReference type="STRING" id="887898.HMPREF0551_0110"/>
<dbReference type="RefSeq" id="WP_005671829.1">
    <property type="nucleotide sequence ID" value="NZ_CP146288.1"/>
</dbReference>
<proteinExistence type="predicted"/>
<dbReference type="eggNOG" id="COG1535">
    <property type="taxonomic scope" value="Bacteria"/>
</dbReference>
<reference evidence="4 5" key="1">
    <citation type="submission" date="2010-12" db="EMBL/GenBank/DDBJ databases">
        <authorList>
            <person name="Muzny D."/>
            <person name="Qin X."/>
            <person name="Deng J."/>
            <person name="Jiang H."/>
            <person name="Liu Y."/>
            <person name="Qu J."/>
            <person name="Song X.-Z."/>
            <person name="Zhang L."/>
            <person name="Thornton R."/>
            <person name="Coyle M."/>
            <person name="Francisco L."/>
            <person name="Jackson L."/>
            <person name="Javaid M."/>
            <person name="Korchina V."/>
            <person name="Kovar C."/>
            <person name="Mata R."/>
            <person name="Mathew T."/>
            <person name="Ngo R."/>
            <person name="Nguyen L."/>
            <person name="Nguyen N."/>
            <person name="Okwuonu G."/>
            <person name="Ongeri F."/>
            <person name="Pham C."/>
            <person name="Simmons D."/>
            <person name="Wilczek-Boney K."/>
            <person name="Hale W."/>
            <person name="Jakkamsetti A."/>
            <person name="Pham P."/>
            <person name="Ruth R."/>
            <person name="San Lucas F."/>
            <person name="Warren J."/>
            <person name="Zhang J."/>
            <person name="Zhao Z."/>
            <person name="Zhou C."/>
            <person name="Zhu D."/>
            <person name="Lee S."/>
            <person name="Bess C."/>
            <person name="Blankenburg K."/>
            <person name="Forbes L."/>
            <person name="Fu Q."/>
            <person name="Gubbala S."/>
            <person name="Hirani K."/>
            <person name="Jayaseelan J.C."/>
            <person name="Lara F."/>
            <person name="Munidasa M."/>
            <person name="Palculict T."/>
            <person name="Patil S."/>
            <person name="Pu L.-L."/>
            <person name="Saada N."/>
            <person name="Tang L."/>
            <person name="Weissenberger G."/>
            <person name="Zhu Y."/>
            <person name="Hemphill L."/>
            <person name="Shang Y."/>
            <person name="Youmans B."/>
            <person name="Ayvaz T."/>
            <person name="Ross M."/>
            <person name="Santibanez J."/>
            <person name="Aqrawi P."/>
            <person name="Gross S."/>
            <person name="Joshi V."/>
            <person name="Fowler G."/>
            <person name="Nazareth L."/>
            <person name="Reid J."/>
            <person name="Worley K."/>
            <person name="Petrosino J."/>
            <person name="Highlander S."/>
            <person name="Gibbs R."/>
        </authorList>
    </citation>
    <scope>NUCLEOTIDE SEQUENCE [LARGE SCALE GENOMIC DNA]</scope>
    <source>
        <strain evidence="4 5">ATCC 51599</strain>
    </source>
</reference>
<dbReference type="PRINTS" id="PR01398">
    <property type="entry name" value="ISCHRISMTASE"/>
</dbReference>
<dbReference type="AlphaFoldDB" id="E7RUE4"/>
<dbReference type="CDD" id="cd01013">
    <property type="entry name" value="isochorismatase"/>
    <property type="match status" value="1"/>
</dbReference>
<evidence type="ECO:0000313" key="4">
    <source>
        <dbReference type="EMBL" id="EFV95927.1"/>
    </source>
</evidence>
<keyword evidence="1 4" id="KW-0378">Hydrolase</keyword>
<dbReference type="HOGENOM" id="CLU_068979_2_1_4"/>
<dbReference type="PIRSF" id="PIRSF001111">
    <property type="entry name" value="Isochorismatase"/>
    <property type="match status" value="1"/>
</dbReference>
<evidence type="ECO:0000256" key="1">
    <source>
        <dbReference type="ARBA" id="ARBA00022801"/>
    </source>
</evidence>
<evidence type="ECO:0000313" key="5">
    <source>
        <dbReference type="Proteomes" id="UP000011021"/>
    </source>
</evidence>
<protein>
    <submittedName>
        <fullName evidence="4">Isochorismatase family protein</fullName>
        <ecNumber evidence="4">3.-.-.-</ecNumber>
    </submittedName>
</protein>
<organism evidence="4 5">
    <name type="scientific">Lautropia mirabilis ATCC 51599</name>
    <dbReference type="NCBI Taxonomy" id="887898"/>
    <lineage>
        <taxon>Bacteria</taxon>
        <taxon>Pseudomonadati</taxon>
        <taxon>Pseudomonadota</taxon>
        <taxon>Betaproteobacteria</taxon>
        <taxon>Burkholderiales</taxon>
        <taxon>Burkholderiaceae</taxon>
        <taxon>Lautropia</taxon>
    </lineage>
</organism>
<keyword evidence="2" id="KW-0812">Transmembrane</keyword>
<dbReference type="SUPFAM" id="SSF52499">
    <property type="entry name" value="Isochorismatase-like hydrolases"/>
    <property type="match status" value="1"/>
</dbReference>
<dbReference type="Pfam" id="PF00857">
    <property type="entry name" value="Isochorismatase"/>
    <property type="match status" value="1"/>
</dbReference>
<dbReference type="InterPro" id="IPR050272">
    <property type="entry name" value="Isochorismatase-like_hydrls"/>
</dbReference>
<dbReference type="Gene3D" id="3.40.50.850">
    <property type="entry name" value="Isochorismatase-like"/>
    <property type="match status" value="1"/>
</dbReference>
<dbReference type="EC" id="3.-.-.-" evidence="4"/>
<dbReference type="EMBL" id="AEQP01000001">
    <property type="protein sequence ID" value="EFV95927.1"/>
    <property type="molecule type" value="Genomic_DNA"/>
</dbReference>
<accession>E7RUE4</accession>
<dbReference type="Proteomes" id="UP000011021">
    <property type="component" value="Unassembled WGS sequence"/>
</dbReference>
<feature type="transmembrane region" description="Helical" evidence="2">
    <location>
        <begin position="147"/>
        <end position="167"/>
    </location>
</feature>